<accession>A0A7Z0K7M8</accession>
<keyword evidence="3" id="KW-1185">Reference proteome</keyword>
<protein>
    <submittedName>
        <fullName evidence="2">Aminoglycoside phosphotransferase (APT) family kinase protein</fullName>
    </submittedName>
</protein>
<dbReference type="InterPro" id="IPR011009">
    <property type="entry name" value="Kinase-like_dom_sf"/>
</dbReference>
<keyword evidence="2" id="KW-0808">Transferase</keyword>
<proteinExistence type="predicted"/>
<reference evidence="2 3" key="1">
    <citation type="submission" date="2020-07" db="EMBL/GenBank/DDBJ databases">
        <title>Sequencing the genomes of 1000 actinobacteria strains.</title>
        <authorList>
            <person name="Klenk H.-P."/>
        </authorList>
    </citation>
    <scope>NUCLEOTIDE SEQUENCE [LARGE SCALE GENOMIC DNA]</scope>
    <source>
        <strain evidence="2 3">DSM 15475</strain>
    </source>
</reference>
<dbReference type="SUPFAM" id="SSF56112">
    <property type="entry name" value="Protein kinase-like (PK-like)"/>
    <property type="match status" value="1"/>
</dbReference>
<dbReference type="Proteomes" id="UP000535437">
    <property type="component" value="Unassembled WGS sequence"/>
</dbReference>
<evidence type="ECO:0000313" key="2">
    <source>
        <dbReference type="EMBL" id="NYJ76714.1"/>
    </source>
</evidence>
<organism evidence="2 3">
    <name type="scientific">Nesterenkonia xinjiangensis</name>
    <dbReference type="NCBI Taxonomy" id="225327"/>
    <lineage>
        <taxon>Bacteria</taxon>
        <taxon>Bacillati</taxon>
        <taxon>Actinomycetota</taxon>
        <taxon>Actinomycetes</taxon>
        <taxon>Micrococcales</taxon>
        <taxon>Micrococcaceae</taxon>
        <taxon>Nesterenkonia</taxon>
    </lineage>
</organism>
<dbReference type="AlphaFoldDB" id="A0A7Z0K7M8"/>
<dbReference type="RefSeq" id="WP_179540291.1">
    <property type="nucleotide sequence ID" value="NZ_BAAALL010000008.1"/>
</dbReference>
<dbReference type="EMBL" id="JACCFY010000001">
    <property type="protein sequence ID" value="NYJ76714.1"/>
    <property type="molecule type" value="Genomic_DNA"/>
</dbReference>
<dbReference type="GO" id="GO:0016301">
    <property type="term" value="F:kinase activity"/>
    <property type="evidence" value="ECO:0007669"/>
    <property type="project" value="UniProtKB-KW"/>
</dbReference>
<gene>
    <name evidence="2" type="ORF">HNR09_000125</name>
</gene>
<evidence type="ECO:0000313" key="3">
    <source>
        <dbReference type="Proteomes" id="UP000535437"/>
    </source>
</evidence>
<feature type="domain" description="Aminoglycoside phosphotransferase" evidence="1">
    <location>
        <begin position="36"/>
        <end position="213"/>
    </location>
</feature>
<dbReference type="InterPro" id="IPR002575">
    <property type="entry name" value="Aminoglycoside_PTrfase"/>
</dbReference>
<dbReference type="Pfam" id="PF01636">
    <property type="entry name" value="APH"/>
    <property type="match status" value="1"/>
</dbReference>
<dbReference type="Gene3D" id="3.90.1200.10">
    <property type="match status" value="1"/>
</dbReference>
<name>A0A7Z0K7M8_9MICC</name>
<evidence type="ECO:0000259" key="1">
    <source>
        <dbReference type="Pfam" id="PF01636"/>
    </source>
</evidence>
<sequence>MDEVEVVVSHNERATLRVGDVYLKVDGDPEHTDVEIRAMAMAPIPTPQVLWHEPPVLAIAAVPGAALGVLGEPSPASQAAWSAAGAAVRRLHEAPLPPWPGRRLDDVADRLDRECAWLLDNGVLPAEVVRRNREIAEPALRPRKPVFIHGDLQLDHVFVDGDEVTGVIDWSEAAPGDAMFDLAILTLGHEERLDDLLAGYGTADVDREVIRAWWSLRSLTASRWLTEHGFDPDAPGCEFDVLRARMLDS</sequence>
<dbReference type="PANTHER" id="PTHR21310:SF40">
    <property type="entry name" value="AMINOGLYCOSIDE PHOSPHOTRANSFERASE DOMAIN-CONTAINING PROTEIN-RELATED"/>
    <property type="match status" value="1"/>
</dbReference>
<comment type="caution">
    <text evidence="2">The sequence shown here is derived from an EMBL/GenBank/DDBJ whole genome shotgun (WGS) entry which is preliminary data.</text>
</comment>
<dbReference type="PANTHER" id="PTHR21310">
    <property type="entry name" value="AMINOGLYCOSIDE PHOSPHOTRANSFERASE-RELATED-RELATED"/>
    <property type="match status" value="1"/>
</dbReference>
<dbReference type="InterPro" id="IPR051678">
    <property type="entry name" value="AGP_Transferase"/>
</dbReference>
<keyword evidence="2" id="KW-0418">Kinase</keyword>